<keyword evidence="2" id="KW-1133">Transmembrane helix</keyword>
<feature type="region of interest" description="Disordered" evidence="1">
    <location>
        <begin position="946"/>
        <end position="966"/>
    </location>
</feature>
<evidence type="ECO:0000256" key="1">
    <source>
        <dbReference type="SAM" id="MobiDB-lite"/>
    </source>
</evidence>
<protein>
    <submittedName>
        <fullName evidence="4">Uncharacterized protein</fullName>
    </submittedName>
</protein>
<accession>A0A182IKG1</accession>
<dbReference type="AlphaFoldDB" id="A0A182IKG1"/>
<reference evidence="4" key="1">
    <citation type="submission" date="2022-08" db="UniProtKB">
        <authorList>
            <consortium name="EnsemblMetazoa"/>
        </authorList>
    </citation>
    <scope>IDENTIFICATION</scope>
    <source>
        <strain evidence="4">EBRO</strain>
    </source>
</reference>
<feature type="compositionally biased region" description="Low complexity" evidence="1">
    <location>
        <begin position="1064"/>
        <end position="1073"/>
    </location>
</feature>
<feature type="region of interest" description="Disordered" evidence="1">
    <location>
        <begin position="1027"/>
        <end position="1073"/>
    </location>
</feature>
<keyword evidence="2" id="KW-0472">Membrane</keyword>
<feature type="compositionally biased region" description="Polar residues" evidence="1">
    <location>
        <begin position="1049"/>
        <end position="1059"/>
    </location>
</feature>
<feature type="region of interest" description="Disordered" evidence="1">
    <location>
        <begin position="838"/>
        <end position="859"/>
    </location>
</feature>
<feature type="transmembrane region" description="Helical" evidence="2">
    <location>
        <begin position="234"/>
        <end position="254"/>
    </location>
</feature>
<dbReference type="VEuPathDB" id="VectorBase:AATE000848"/>
<dbReference type="Gene3D" id="1.10.8.1170">
    <property type="match status" value="1"/>
</dbReference>
<name>A0A182IKG1_ANOAO</name>
<feature type="region of interest" description="Disordered" evidence="1">
    <location>
        <begin position="344"/>
        <end position="374"/>
    </location>
</feature>
<feature type="region of interest" description="Disordered" evidence="1">
    <location>
        <begin position="166"/>
        <end position="193"/>
    </location>
</feature>
<feature type="compositionally biased region" description="Low complexity" evidence="1">
    <location>
        <begin position="844"/>
        <end position="853"/>
    </location>
</feature>
<organism evidence="4">
    <name type="scientific">Anopheles atroparvus</name>
    <name type="common">European mosquito</name>
    <dbReference type="NCBI Taxonomy" id="41427"/>
    <lineage>
        <taxon>Eukaryota</taxon>
        <taxon>Metazoa</taxon>
        <taxon>Ecdysozoa</taxon>
        <taxon>Arthropoda</taxon>
        <taxon>Hexapoda</taxon>
        <taxon>Insecta</taxon>
        <taxon>Pterygota</taxon>
        <taxon>Neoptera</taxon>
        <taxon>Endopterygota</taxon>
        <taxon>Diptera</taxon>
        <taxon>Nematocera</taxon>
        <taxon>Culicoidea</taxon>
        <taxon>Culicidae</taxon>
        <taxon>Anophelinae</taxon>
        <taxon>Anopheles</taxon>
    </lineage>
</organism>
<evidence type="ECO:0000256" key="3">
    <source>
        <dbReference type="SAM" id="SignalP"/>
    </source>
</evidence>
<feature type="signal peptide" evidence="3">
    <location>
        <begin position="1"/>
        <end position="19"/>
    </location>
</feature>
<keyword evidence="3" id="KW-0732">Signal</keyword>
<feature type="compositionally biased region" description="Low complexity" evidence="1">
    <location>
        <begin position="1027"/>
        <end position="1040"/>
    </location>
</feature>
<feature type="compositionally biased region" description="Gly residues" evidence="1">
    <location>
        <begin position="954"/>
        <end position="966"/>
    </location>
</feature>
<sequence>MACVVVVAAAAAVAAAVAAAGGGRRGRCWPNRQRLLLRQNGGRLLGGTGTGATSTTARTRAELQRQVERFLARGDLLEQRGRHERCHVAVGLLQVERRLGELRFRVDAVIVRVLVGVEAAAATAAQRAAQRARQAQQVVDLRADAGQRERVRRHREVAGPHRVRAGLQRKERTVRDEARPGREREQPERHPGAQRLVEVVAVRPKTRRPTRSEQCERVPAGGTGRTRLTRLAKLLPLAGAGRLLLRLLLLLLLLELWLLRPPFGGFCFARFCFFSGAEGPARSARLAVQMDSGGLASGPSGNRSPRRAARPVLLPARPPVSDEDEDDGSLMSGVLGIALACSSGDEKSRNESGPAPGGEASSAAGPALSPPCSWPKNAPPGAGLRCFLPSLAAADAISSAGVCGGDLSSSITITSRSGANGGTVAAGGSAVGARCPFPSTFDFVPLFLPDPECLRGGSGAGDVVISRLGCIFCSSESWAACSDACSSPFGCLPGAFCLRGFAPSPSGARAPGISSFSPDRAAARHGSMSGGGWFGPAPAGTCSSWEGAPSVCWSPPACSACSFFACFSRLVELFTFGCFDGAGAGGGSGGSGGCCSLSNNSGVVVAVVVAVAVVVVGVRVMASAVGNVGPASAAGGGGSTLRFFSTPFSLRTFVLDGFTGLPGTVAPSVGSVEAALNAAGEGTPPVAADRNGATVATLGWPVPAAASTGGRTADACSALHSLPSPAGSSPTGGGGFALLARSPPGSFSPFSEFAPFLSPFLRSRSVGFFFTFLPGCLTDDEVVPVAAAACTAKVLPTASPPPGGGVVIAVVVAETPPCLLEPLTDDAEAETVCAETAPTPADTGSAAGGAQSSAGGGCRVRGGRSSGMIGMRESGSLPSRAGEINPDVVMITLLMLRVGLPSPTVAPALLLPPAASPCAANCRSGSACGSGRFALVASGSPVVPLGAPSADTGESGGGGGGGSGVGAGGPCSETASLISSVCIGISTSSFTSASGASAPSSPSTTGSLVSIFSPVSSMVISVSVAPSSTSFSSPASSTVVGRLAPDASPTRTSAFSSSWPGSPPSARSTSSSSGNIGGMYMGMCSGRIIISRLPGFRKFRFDSRGSGKRGTANGSAMGSTNWMYSISSCMLMPMSR</sequence>
<evidence type="ECO:0000256" key="2">
    <source>
        <dbReference type="SAM" id="Phobius"/>
    </source>
</evidence>
<feature type="compositionally biased region" description="Low complexity" evidence="1">
    <location>
        <begin position="352"/>
        <end position="367"/>
    </location>
</feature>
<keyword evidence="2" id="KW-0812">Transmembrane</keyword>
<dbReference type="EnsemblMetazoa" id="AATE000848-RA">
    <property type="protein sequence ID" value="AATE000848-PA.1"/>
    <property type="gene ID" value="AATE000848"/>
</dbReference>
<feature type="compositionally biased region" description="Basic and acidic residues" evidence="1">
    <location>
        <begin position="168"/>
        <end position="191"/>
    </location>
</feature>
<proteinExistence type="predicted"/>
<feature type="chain" id="PRO_5043512062" evidence="3">
    <location>
        <begin position="20"/>
        <end position="1136"/>
    </location>
</feature>
<feature type="region of interest" description="Disordered" evidence="1">
    <location>
        <begin position="294"/>
        <end position="327"/>
    </location>
</feature>
<evidence type="ECO:0000313" key="4">
    <source>
        <dbReference type="EnsemblMetazoa" id="AATE000848-PA.1"/>
    </source>
</evidence>